<evidence type="ECO:0000256" key="2">
    <source>
        <dbReference type="ARBA" id="ARBA00022658"/>
    </source>
</evidence>
<evidence type="ECO:0000256" key="3">
    <source>
        <dbReference type="ARBA" id="ARBA00022927"/>
    </source>
</evidence>
<keyword evidence="1" id="KW-0813">Transport</keyword>
<name>A0A7D8UXN3_VANHU</name>
<dbReference type="InterPro" id="IPR011323">
    <property type="entry name" value="Mss4/transl-control_tumour"/>
</dbReference>
<evidence type="ECO:0000313" key="4">
    <source>
        <dbReference type="EMBL" id="TXT04852.1"/>
    </source>
</evidence>
<gene>
    <name evidence="4" type="ORF">VHUM_03935</name>
</gene>
<dbReference type="GO" id="GO:0008270">
    <property type="term" value="F:zinc ion binding"/>
    <property type="evidence" value="ECO:0007669"/>
    <property type="project" value="TreeGrafter"/>
</dbReference>
<dbReference type="PANTHER" id="PTHR13276">
    <property type="entry name" value="GUANINE NUCLEOTIDE EXCHANGE FACTOR MSS4"/>
    <property type="match status" value="1"/>
</dbReference>
<proteinExistence type="predicted"/>
<evidence type="ECO:0000313" key="5">
    <source>
        <dbReference type="Proteomes" id="UP000473826"/>
    </source>
</evidence>
<dbReference type="GO" id="GO:0006892">
    <property type="term" value="P:post-Golgi vesicle-mediated transport"/>
    <property type="evidence" value="ECO:0007669"/>
    <property type="project" value="TreeGrafter"/>
</dbReference>
<dbReference type="GO" id="GO:0005085">
    <property type="term" value="F:guanyl-nucleotide exchange factor activity"/>
    <property type="evidence" value="ECO:0007669"/>
    <property type="project" value="UniProtKB-KW"/>
</dbReference>
<dbReference type="Proteomes" id="UP000473826">
    <property type="component" value="Unassembled WGS sequence"/>
</dbReference>
<reference evidence="4 5" key="1">
    <citation type="journal article" date="2019" name="PLoS Genet.">
        <title>Convergent evolution of linked mating-type loci in basidiomycete fungi.</title>
        <authorList>
            <person name="Sun S."/>
            <person name="Coelho M.A."/>
            <person name="Heitman J."/>
            <person name="Nowrousian M."/>
        </authorList>
    </citation>
    <scope>NUCLEOTIDE SEQUENCE [LARGE SCALE GENOMIC DNA]</scope>
    <source>
        <strain evidence="4 5">CBS 4282</strain>
    </source>
</reference>
<evidence type="ECO:0000256" key="1">
    <source>
        <dbReference type="ARBA" id="ARBA00022448"/>
    </source>
</evidence>
<dbReference type="PROSITE" id="PS51796">
    <property type="entry name" value="MSS4"/>
    <property type="match status" value="1"/>
</dbReference>
<sequence length="175" mass="18103">MAQPTQKALLAALAAQSSRPAPATKAFNELTTADLTTSTSTDAGADALTNSRKLYCPRGGCGAVILQPGAGEWLEAEPGILPAAPGSPFPAESTTVGYWYVRGSPFAFDNIGFSRPDAAAALPDYAPGVAEAGGKVKWLICAECDLGPLGWSFEGGSEAWLAVDRLRYAAEPKKA</sequence>
<dbReference type="EMBL" id="QKWK01000013">
    <property type="protein sequence ID" value="TXT04852.1"/>
    <property type="molecule type" value="Genomic_DNA"/>
</dbReference>
<dbReference type="GO" id="GO:0015031">
    <property type="term" value="P:protein transport"/>
    <property type="evidence" value="ECO:0007669"/>
    <property type="project" value="UniProtKB-KW"/>
</dbReference>
<dbReference type="Gene3D" id="2.170.150.10">
    <property type="entry name" value="Metal Binding Protein, Guanine Nucleotide Exchange Factor, Chain A"/>
    <property type="match status" value="1"/>
</dbReference>
<comment type="caution">
    <text evidence="4">The sequence shown here is derived from an EMBL/GenBank/DDBJ whole genome shotgun (WGS) entry which is preliminary data.</text>
</comment>
<dbReference type="AlphaFoldDB" id="A0A7D8UXN3"/>
<protein>
    <recommendedName>
        <fullName evidence="6">Mss4-like protein</fullName>
    </recommendedName>
</protein>
<dbReference type="PANTHER" id="PTHR13276:SF0">
    <property type="entry name" value="GUANINE NUCLEOTIDE EXCHANGE FACTOR MSS4"/>
    <property type="match status" value="1"/>
</dbReference>
<dbReference type="Pfam" id="PF04421">
    <property type="entry name" value="Mss4"/>
    <property type="match status" value="1"/>
</dbReference>
<organism evidence="4 5">
    <name type="scientific">Vanrija humicola</name>
    <name type="common">Yeast</name>
    <name type="synonym">Cryptococcus humicola</name>
    <dbReference type="NCBI Taxonomy" id="5417"/>
    <lineage>
        <taxon>Eukaryota</taxon>
        <taxon>Fungi</taxon>
        <taxon>Dikarya</taxon>
        <taxon>Basidiomycota</taxon>
        <taxon>Agaricomycotina</taxon>
        <taxon>Tremellomycetes</taxon>
        <taxon>Trichosporonales</taxon>
        <taxon>Trichosporonaceae</taxon>
        <taxon>Vanrija</taxon>
    </lineage>
</organism>
<accession>A0A7D8UXN3</accession>
<keyword evidence="3" id="KW-0653">Protein transport</keyword>
<keyword evidence="5" id="KW-1185">Reference proteome</keyword>
<dbReference type="InterPro" id="IPR007515">
    <property type="entry name" value="Mss4"/>
</dbReference>
<dbReference type="OrthoDB" id="30840at2759"/>
<keyword evidence="2" id="KW-0344">Guanine-nucleotide releasing factor</keyword>
<dbReference type="GO" id="GO:0005829">
    <property type="term" value="C:cytosol"/>
    <property type="evidence" value="ECO:0007669"/>
    <property type="project" value="TreeGrafter"/>
</dbReference>
<dbReference type="GO" id="GO:0016020">
    <property type="term" value="C:membrane"/>
    <property type="evidence" value="ECO:0007669"/>
    <property type="project" value="TreeGrafter"/>
</dbReference>
<dbReference type="SUPFAM" id="SSF51316">
    <property type="entry name" value="Mss4-like"/>
    <property type="match status" value="1"/>
</dbReference>
<dbReference type="GO" id="GO:0007264">
    <property type="term" value="P:small GTPase-mediated signal transduction"/>
    <property type="evidence" value="ECO:0007669"/>
    <property type="project" value="InterPro"/>
</dbReference>
<evidence type="ECO:0008006" key="6">
    <source>
        <dbReference type="Google" id="ProtNLM"/>
    </source>
</evidence>
<dbReference type="InterPro" id="IPR011057">
    <property type="entry name" value="Mss4-like_sf"/>
</dbReference>